<protein>
    <submittedName>
        <fullName evidence="1">Swim zinc finger domain protein</fullName>
    </submittedName>
</protein>
<dbReference type="InterPro" id="IPR022025">
    <property type="entry name" value="Amidoligase_2"/>
</dbReference>
<sequence>MNEDELVNDFTIFKYLPPKDNCIFSNLKGYDLQELFALENKYKLELRNNINLDSNNTFGLEIEFEGINTVTTRLLLERYFSELWPVRCDSSLERGAEINSPILVDNKANWQMLKKICNAVLKKANSINTNISFKNAGGHVHIGSQILESNKKNWLNFFKLWSTYENIIYRFSYGEFLNPRPRIFQYAASMAEEFKNDYKYFKKSSIPLSEVLFQIGDMENNAVNFGHVHLISSVKKEGNTIEFRCPNGTLDPVIWQNNVNLFSKLLLYAKSTKFNDDIIDARYKHNKKNYQIYSYNQIYLEQALELCDMIFDNNLDKIYFLRQYLKSFETTFRIDKLVKCKKFTKK</sequence>
<organism evidence="1">
    <name type="scientific">human gut metagenome</name>
    <dbReference type="NCBI Taxonomy" id="408170"/>
    <lineage>
        <taxon>unclassified sequences</taxon>
        <taxon>metagenomes</taxon>
        <taxon>organismal metagenomes</taxon>
    </lineage>
</organism>
<dbReference type="AlphaFoldDB" id="K1TSY9"/>
<evidence type="ECO:0000313" key="1">
    <source>
        <dbReference type="EMBL" id="EKC76137.1"/>
    </source>
</evidence>
<reference evidence="1" key="1">
    <citation type="journal article" date="2013" name="Environ. Microbiol.">
        <title>Microbiota from the distal guts of lean and obese adolescents exhibit partial functional redundancy besides clear differences in community structure.</title>
        <authorList>
            <person name="Ferrer M."/>
            <person name="Ruiz A."/>
            <person name="Lanza F."/>
            <person name="Haange S.B."/>
            <person name="Oberbach A."/>
            <person name="Till H."/>
            <person name="Bargiela R."/>
            <person name="Campoy C."/>
            <person name="Segura M.T."/>
            <person name="Richter M."/>
            <person name="von Bergen M."/>
            <person name="Seifert J."/>
            <person name="Suarez A."/>
        </authorList>
    </citation>
    <scope>NUCLEOTIDE SEQUENCE</scope>
</reference>
<dbReference type="Pfam" id="PF12224">
    <property type="entry name" value="Amidoligase_2"/>
    <property type="match status" value="1"/>
</dbReference>
<name>K1TSY9_9ZZZZ</name>
<dbReference type="EMBL" id="AJWZ01000670">
    <property type="protein sequence ID" value="EKC76137.1"/>
    <property type="molecule type" value="Genomic_DNA"/>
</dbReference>
<gene>
    <name evidence="1" type="ORF">OBE_01007</name>
</gene>
<comment type="caution">
    <text evidence="1">The sequence shown here is derived from an EMBL/GenBank/DDBJ whole genome shotgun (WGS) entry which is preliminary data.</text>
</comment>
<accession>K1TSY9</accession>
<proteinExistence type="predicted"/>